<accession>A0A4Z2GCW6</accession>
<dbReference type="AlphaFoldDB" id="A0A4Z2GCW6"/>
<dbReference type="Proteomes" id="UP000314294">
    <property type="component" value="Unassembled WGS sequence"/>
</dbReference>
<evidence type="ECO:0000313" key="2">
    <source>
        <dbReference type="EMBL" id="TNN51209.1"/>
    </source>
</evidence>
<evidence type="ECO:0000313" key="3">
    <source>
        <dbReference type="Proteomes" id="UP000314294"/>
    </source>
</evidence>
<proteinExistence type="predicted"/>
<protein>
    <submittedName>
        <fullName evidence="2">Uncharacterized protein</fullName>
    </submittedName>
</protein>
<gene>
    <name evidence="2" type="ORF">EYF80_038583</name>
</gene>
<dbReference type="EMBL" id="SRLO01000590">
    <property type="protein sequence ID" value="TNN51209.1"/>
    <property type="molecule type" value="Genomic_DNA"/>
</dbReference>
<reference evidence="2 3" key="1">
    <citation type="submission" date="2019-03" db="EMBL/GenBank/DDBJ databases">
        <title>First draft genome of Liparis tanakae, snailfish: a comprehensive survey of snailfish specific genes.</title>
        <authorList>
            <person name="Kim W."/>
            <person name="Song I."/>
            <person name="Jeong J.-H."/>
            <person name="Kim D."/>
            <person name="Kim S."/>
            <person name="Ryu S."/>
            <person name="Song J.Y."/>
            <person name="Lee S.K."/>
        </authorList>
    </citation>
    <scope>NUCLEOTIDE SEQUENCE [LARGE SCALE GENOMIC DNA]</scope>
    <source>
        <tissue evidence="2">Muscle</tissue>
    </source>
</reference>
<sequence length="140" mass="15352">MDDSQIETIIIASDRIRRDAVLRDKPERQTGTPVALPDPDPGCRGAVEKSDVRVVVSREVQLLSVLPVTHFDGLSNSGTPWSLKPSKQLLSRLARMNRTGRLSGLGGTRLRKGIDVEYEAGRQQDAEMPLMSVEDTTAAE</sequence>
<name>A0A4Z2GCW6_9TELE</name>
<organism evidence="2 3">
    <name type="scientific">Liparis tanakae</name>
    <name type="common">Tanaka's snailfish</name>
    <dbReference type="NCBI Taxonomy" id="230148"/>
    <lineage>
        <taxon>Eukaryota</taxon>
        <taxon>Metazoa</taxon>
        <taxon>Chordata</taxon>
        <taxon>Craniata</taxon>
        <taxon>Vertebrata</taxon>
        <taxon>Euteleostomi</taxon>
        <taxon>Actinopterygii</taxon>
        <taxon>Neopterygii</taxon>
        <taxon>Teleostei</taxon>
        <taxon>Neoteleostei</taxon>
        <taxon>Acanthomorphata</taxon>
        <taxon>Eupercaria</taxon>
        <taxon>Perciformes</taxon>
        <taxon>Cottioidei</taxon>
        <taxon>Cottales</taxon>
        <taxon>Liparidae</taxon>
        <taxon>Liparis</taxon>
    </lineage>
</organism>
<evidence type="ECO:0000256" key="1">
    <source>
        <dbReference type="SAM" id="MobiDB-lite"/>
    </source>
</evidence>
<comment type="caution">
    <text evidence="2">The sequence shown here is derived from an EMBL/GenBank/DDBJ whole genome shotgun (WGS) entry which is preliminary data.</text>
</comment>
<feature type="region of interest" description="Disordered" evidence="1">
    <location>
        <begin position="24"/>
        <end position="45"/>
    </location>
</feature>
<keyword evidence="3" id="KW-1185">Reference proteome</keyword>